<dbReference type="InterPro" id="IPR002110">
    <property type="entry name" value="Ankyrin_rpt"/>
</dbReference>
<gene>
    <name evidence="4" type="ORF">Lsai_3105</name>
</gene>
<protein>
    <submittedName>
        <fullName evidence="4">Ankyrin repeat protein</fullName>
    </submittedName>
</protein>
<name>A0A0W0YBQ5_9GAMM</name>
<dbReference type="STRING" id="28087.Lsai_3105"/>
<evidence type="ECO:0000256" key="1">
    <source>
        <dbReference type="ARBA" id="ARBA00022737"/>
    </source>
</evidence>
<feature type="repeat" description="ANK" evidence="3">
    <location>
        <begin position="87"/>
        <end position="119"/>
    </location>
</feature>
<dbReference type="PROSITE" id="PS50297">
    <property type="entry name" value="ANK_REP_REGION"/>
    <property type="match status" value="1"/>
</dbReference>
<sequence>MFFKNNDEIISHLLEAISKIDKTKVQVILQEGAIKKIDLNIHTNRFVTPLHWAVLKCRVDTQQDMLEIIGLLYHAGIDLNKPSNDSKQYYPLHTAARRGLPLVLDWLLEYGADPLAKDAANKIPINYVVTALNAKIASKNALNIEQDYIDRLTKINNRLNDYQINTSCFIL</sequence>
<dbReference type="SMART" id="SM00248">
    <property type="entry name" value="ANK"/>
    <property type="match status" value="3"/>
</dbReference>
<dbReference type="Pfam" id="PF12796">
    <property type="entry name" value="Ank_2"/>
    <property type="match status" value="1"/>
</dbReference>
<dbReference type="eggNOG" id="ENOG5030UFE">
    <property type="taxonomic scope" value="Bacteria"/>
</dbReference>
<dbReference type="PROSITE" id="PS50088">
    <property type="entry name" value="ANK_REPEAT"/>
    <property type="match status" value="1"/>
</dbReference>
<dbReference type="PATRIC" id="fig|28087.4.peg.3332"/>
<dbReference type="RefSeq" id="WP_128130844.1">
    <property type="nucleotide sequence ID" value="NZ_CAAAJE010000020.1"/>
</dbReference>
<dbReference type="AlphaFoldDB" id="A0A0W0YBQ5"/>
<reference evidence="4 5" key="1">
    <citation type="submission" date="2015-11" db="EMBL/GenBank/DDBJ databases">
        <title>Genomic analysis of 38 Legionella species identifies large and diverse effector repertoires.</title>
        <authorList>
            <person name="Burstein D."/>
            <person name="Amaro F."/>
            <person name="Zusman T."/>
            <person name="Lifshitz Z."/>
            <person name="Cohen O."/>
            <person name="Gilbert J.A."/>
            <person name="Pupko T."/>
            <person name="Shuman H.A."/>
            <person name="Segal G."/>
        </authorList>
    </citation>
    <scope>NUCLEOTIDE SEQUENCE [LARGE SCALE GENOMIC DNA]</scope>
    <source>
        <strain evidence="4 5">Mt.St.Helens-4</strain>
    </source>
</reference>
<dbReference type="InterPro" id="IPR036770">
    <property type="entry name" value="Ankyrin_rpt-contain_sf"/>
</dbReference>
<keyword evidence="1" id="KW-0677">Repeat</keyword>
<organism evidence="4 5">
    <name type="scientific">Legionella sainthelensi</name>
    <dbReference type="NCBI Taxonomy" id="28087"/>
    <lineage>
        <taxon>Bacteria</taxon>
        <taxon>Pseudomonadati</taxon>
        <taxon>Pseudomonadota</taxon>
        <taxon>Gammaproteobacteria</taxon>
        <taxon>Legionellales</taxon>
        <taxon>Legionellaceae</taxon>
        <taxon>Legionella</taxon>
    </lineage>
</organism>
<dbReference type="Proteomes" id="UP000054621">
    <property type="component" value="Unassembled WGS sequence"/>
</dbReference>
<comment type="caution">
    <text evidence="4">The sequence shown here is derived from an EMBL/GenBank/DDBJ whole genome shotgun (WGS) entry which is preliminary data.</text>
</comment>
<evidence type="ECO:0000313" key="5">
    <source>
        <dbReference type="Proteomes" id="UP000054621"/>
    </source>
</evidence>
<keyword evidence="2 3" id="KW-0040">ANK repeat</keyword>
<evidence type="ECO:0000313" key="4">
    <source>
        <dbReference type="EMBL" id="KTD54283.1"/>
    </source>
</evidence>
<dbReference type="OrthoDB" id="9151764at2"/>
<dbReference type="PANTHER" id="PTHR24171:SF8">
    <property type="entry name" value="BRCA1-ASSOCIATED RING DOMAIN PROTEIN 1"/>
    <property type="match status" value="1"/>
</dbReference>
<dbReference type="EMBL" id="LNYV01000037">
    <property type="protein sequence ID" value="KTD54283.1"/>
    <property type="molecule type" value="Genomic_DNA"/>
</dbReference>
<evidence type="ECO:0000256" key="3">
    <source>
        <dbReference type="PROSITE-ProRule" id="PRU00023"/>
    </source>
</evidence>
<evidence type="ECO:0000256" key="2">
    <source>
        <dbReference type="ARBA" id="ARBA00023043"/>
    </source>
</evidence>
<dbReference type="GO" id="GO:0004842">
    <property type="term" value="F:ubiquitin-protein transferase activity"/>
    <property type="evidence" value="ECO:0007669"/>
    <property type="project" value="TreeGrafter"/>
</dbReference>
<dbReference type="Gene3D" id="1.25.40.20">
    <property type="entry name" value="Ankyrin repeat-containing domain"/>
    <property type="match status" value="1"/>
</dbReference>
<accession>A0A0W0YBQ5</accession>
<dbReference type="GO" id="GO:0085020">
    <property type="term" value="P:protein K6-linked ubiquitination"/>
    <property type="evidence" value="ECO:0007669"/>
    <property type="project" value="TreeGrafter"/>
</dbReference>
<dbReference type="PANTHER" id="PTHR24171">
    <property type="entry name" value="ANKYRIN REPEAT DOMAIN-CONTAINING PROTEIN 39-RELATED"/>
    <property type="match status" value="1"/>
</dbReference>
<dbReference type="SUPFAM" id="SSF48403">
    <property type="entry name" value="Ankyrin repeat"/>
    <property type="match status" value="1"/>
</dbReference>
<proteinExistence type="predicted"/>